<name>A0A317XVG5_9BASI</name>
<dbReference type="Pfam" id="PF05251">
    <property type="entry name" value="Ost5"/>
    <property type="match status" value="1"/>
</dbReference>
<sequence length="67" mass="7071">MFKPMIPVAALPYLAFVLLASFFLSAFYFTTLPTKSLGAKEITVALVASLQAGLGVVALFNAVGVYV</sequence>
<evidence type="ECO:0000256" key="5">
    <source>
        <dbReference type="ARBA" id="ARBA00023136"/>
    </source>
</evidence>
<protein>
    <recommendedName>
        <fullName evidence="6">Dolichyl-diphosphooligosaccharide-protein glycosyltransferase subunit OST5</fullName>
    </recommendedName>
</protein>
<dbReference type="STRING" id="1882483.A0A317XVG5"/>
<keyword evidence="8" id="KW-1185">Reference proteome</keyword>
<dbReference type="GO" id="GO:0006487">
    <property type="term" value="P:protein N-linked glycosylation"/>
    <property type="evidence" value="ECO:0007669"/>
    <property type="project" value="UniProtKB-UniRule"/>
</dbReference>
<evidence type="ECO:0000256" key="6">
    <source>
        <dbReference type="RuleBase" id="RU367008"/>
    </source>
</evidence>
<gene>
    <name evidence="7" type="ORF">BCV70DRAFT_198360</name>
</gene>
<dbReference type="Proteomes" id="UP000246740">
    <property type="component" value="Unassembled WGS sequence"/>
</dbReference>
<dbReference type="AlphaFoldDB" id="A0A317XVG5"/>
<evidence type="ECO:0000313" key="7">
    <source>
        <dbReference type="EMBL" id="PWZ02082.1"/>
    </source>
</evidence>
<dbReference type="InterPro" id="IPR007915">
    <property type="entry name" value="TMEM258/Ost5"/>
</dbReference>
<comment type="subcellular location">
    <subcellularLocation>
        <location evidence="1 6">Membrane</location>
        <topology evidence="1 6">Multi-pass membrane protein</topology>
    </subcellularLocation>
</comment>
<proteinExistence type="inferred from homology"/>
<accession>A0A317XVG5</accession>
<dbReference type="EMBL" id="KZ819189">
    <property type="protein sequence ID" value="PWZ02082.1"/>
    <property type="molecule type" value="Genomic_DNA"/>
</dbReference>
<dbReference type="GO" id="GO:0008250">
    <property type="term" value="C:oligosaccharyltransferase complex"/>
    <property type="evidence" value="ECO:0007669"/>
    <property type="project" value="UniProtKB-UniRule"/>
</dbReference>
<dbReference type="InParanoid" id="A0A317XVG5"/>
<evidence type="ECO:0000256" key="1">
    <source>
        <dbReference type="ARBA" id="ARBA00004141"/>
    </source>
</evidence>
<keyword evidence="4 6" id="KW-1133">Transmembrane helix</keyword>
<comment type="similarity">
    <text evidence="2 6">Belongs to the OST5 family.</text>
</comment>
<dbReference type="OrthoDB" id="2503643at2759"/>
<organism evidence="7 8">
    <name type="scientific">Testicularia cyperi</name>
    <dbReference type="NCBI Taxonomy" id="1882483"/>
    <lineage>
        <taxon>Eukaryota</taxon>
        <taxon>Fungi</taxon>
        <taxon>Dikarya</taxon>
        <taxon>Basidiomycota</taxon>
        <taxon>Ustilaginomycotina</taxon>
        <taxon>Ustilaginomycetes</taxon>
        <taxon>Ustilaginales</taxon>
        <taxon>Anthracoideaceae</taxon>
        <taxon>Testicularia</taxon>
    </lineage>
</organism>
<comment type="function">
    <text evidence="6">Subunit of the oligosaccharyl transferase (OST) complex that catalyzes the initial transfer of a defined glycan (Glc(3)Man(9)GlcNAc(2) in eukaryotes) from the lipid carrier dolichol-pyrophosphate to an asparagine residue within an Asn-X-Ser/Thr consensus motif in nascent polypeptide chains, the first step in protein N-glycosylation. N-glycosylation occurs cotranslationally and the complex associates with the Sec61 complex at the channel-forming translocon complex that mediates protein translocation across the endoplasmic reticulum (ER). All subunits are required for a maximal enzyme activity.</text>
</comment>
<evidence type="ECO:0000256" key="2">
    <source>
        <dbReference type="ARBA" id="ARBA00009825"/>
    </source>
</evidence>
<evidence type="ECO:0000256" key="4">
    <source>
        <dbReference type="ARBA" id="ARBA00022989"/>
    </source>
</evidence>
<feature type="transmembrane region" description="Helical" evidence="6">
    <location>
        <begin position="42"/>
        <end position="66"/>
    </location>
</feature>
<keyword evidence="3 6" id="KW-0812">Transmembrane</keyword>
<feature type="transmembrane region" description="Helical" evidence="6">
    <location>
        <begin position="6"/>
        <end position="30"/>
    </location>
</feature>
<reference evidence="7 8" key="1">
    <citation type="journal article" date="2018" name="Mol. Biol. Evol.">
        <title>Broad Genomic Sampling Reveals a Smut Pathogenic Ancestry of the Fungal Clade Ustilaginomycotina.</title>
        <authorList>
            <person name="Kijpornyongpan T."/>
            <person name="Mondo S.J."/>
            <person name="Barry K."/>
            <person name="Sandor L."/>
            <person name="Lee J."/>
            <person name="Lipzen A."/>
            <person name="Pangilinan J."/>
            <person name="LaButti K."/>
            <person name="Hainaut M."/>
            <person name="Henrissat B."/>
            <person name="Grigoriev I.V."/>
            <person name="Spatafora J.W."/>
            <person name="Aime M.C."/>
        </authorList>
    </citation>
    <scope>NUCLEOTIDE SEQUENCE [LARGE SCALE GENOMIC DNA]</scope>
    <source>
        <strain evidence="7 8">MCA 3645</strain>
    </source>
</reference>
<comment type="subunit">
    <text evidence="6">Component of the oligosaccharyltransferase (OST) complex.</text>
</comment>
<keyword evidence="5 6" id="KW-0472">Membrane</keyword>
<evidence type="ECO:0000313" key="8">
    <source>
        <dbReference type="Proteomes" id="UP000246740"/>
    </source>
</evidence>
<evidence type="ECO:0000256" key="3">
    <source>
        <dbReference type="ARBA" id="ARBA00022692"/>
    </source>
</evidence>